<accession>A0A327L3K6</accession>
<organism evidence="2 3">
    <name type="scientific">Rhodoplanes roseus</name>
    <dbReference type="NCBI Taxonomy" id="29409"/>
    <lineage>
        <taxon>Bacteria</taxon>
        <taxon>Pseudomonadati</taxon>
        <taxon>Pseudomonadota</taxon>
        <taxon>Alphaproteobacteria</taxon>
        <taxon>Hyphomicrobiales</taxon>
        <taxon>Nitrobacteraceae</taxon>
        <taxon>Rhodoplanes</taxon>
    </lineage>
</organism>
<dbReference type="AlphaFoldDB" id="A0A327L3K6"/>
<dbReference type="Pfam" id="PF06035">
    <property type="entry name" value="Peptidase_C93"/>
    <property type="match status" value="1"/>
</dbReference>
<evidence type="ECO:0000256" key="1">
    <source>
        <dbReference type="SAM" id="SignalP"/>
    </source>
</evidence>
<reference evidence="2 3" key="1">
    <citation type="submission" date="2017-07" db="EMBL/GenBank/DDBJ databases">
        <title>Draft Genome Sequences of Select Purple Nonsulfur Bacteria.</title>
        <authorList>
            <person name="Lasarre B."/>
            <person name="Mckinlay J.B."/>
        </authorList>
    </citation>
    <scope>NUCLEOTIDE SEQUENCE [LARGE SCALE GENOMIC DNA]</scope>
    <source>
        <strain evidence="2 3">DSM 5909</strain>
    </source>
</reference>
<proteinExistence type="predicted"/>
<comment type="caution">
    <text evidence="2">The sequence shown here is derived from an EMBL/GenBank/DDBJ whole genome shotgun (WGS) entry which is preliminary data.</text>
</comment>
<name>A0A327L3K6_9BRAD</name>
<dbReference type="EMBL" id="NPEX01000028">
    <property type="protein sequence ID" value="RAI44977.1"/>
    <property type="molecule type" value="Genomic_DNA"/>
</dbReference>
<dbReference type="PANTHER" id="PTHR39327:SF1">
    <property type="entry name" value="BLR5470 PROTEIN"/>
    <property type="match status" value="1"/>
</dbReference>
<evidence type="ECO:0000313" key="3">
    <source>
        <dbReference type="Proteomes" id="UP000249130"/>
    </source>
</evidence>
<dbReference type="RefSeq" id="WP_111418205.1">
    <property type="nucleotide sequence ID" value="NZ_NPEX01000028.1"/>
</dbReference>
<dbReference type="Gene3D" id="3.10.620.30">
    <property type="match status" value="1"/>
</dbReference>
<keyword evidence="1" id="KW-0732">Signal</keyword>
<feature type="chain" id="PRO_5016330302" evidence="1">
    <location>
        <begin position="28"/>
        <end position="206"/>
    </location>
</feature>
<dbReference type="InterPro" id="IPR010319">
    <property type="entry name" value="Transglutaminase-like_Cys_pept"/>
</dbReference>
<dbReference type="Proteomes" id="UP000249130">
    <property type="component" value="Unassembled WGS sequence"/>
</dbReference>
<protein>
    <submittedName>
        <fullName evidence="2">Transglutaminase</fullName>
    </submittedName>
</protein>
<evidence type="ECO:0000313" key="2">
    <source>
        <dbReference type="EMBL" id="RAI44977.1"/>
    </source>
</evidence>
<keyword evidence="3" id="KW-1185">Reference proteome</keyword>
<gene>
    <name evidence="2" type="ORF">CH341_06390</name>
</gene>
<dbReference type="PANTHER" id="PTHR39327">
    <property type="match status" value="1"/>
</dbReference>
<feature type="signal peptide" evidence="1">
    <location>
        <begin position="1"/>
        <end position="27"/>
    </location>
</feature>
<dbReference type="OrthoDB" id="7206808at2"/>
<sequence>MNIRPRRGLAVTWAALAFGALVGQAEALDRPLYASVQDTARPPIGWVSFCADRPRDCAATPSAPRDVVLSPRVWRDLVRVNRWVNETIKPLTDMDHWGVVEKWSYPDDGYGDCEDYVLLKRRMLIAAGWPREALLITVVRDRKDEGHAVLTVKTDKGEFVLDNQVDEILGWTETGYRFVKRQSQSDPNTWVALGDTRPAISTAAPR</sequence>